<accession>A0ACB9PS87</accession>
<sequence>MTAKGLSDKDRIALAPTSLPPGQTVGQFSTFNDASCFAGNPNLCGIPLRQCPTASKTPESSEHEENDHEKVWFYFVIAVGFATGFWGVIGVLIFKKSWRMAYFQYAENIMDRIYVSVAITVAKLKRKIQRNRVEER</sequence>
<proteinExistence type="predicted"/>
<dbReference type="Proteomes" id="UP000828941">
    <property type="component" value="Chromosome 3"/>
</dbReference>
<dbReference type="EMBL" id="CM039428">
    <property type="protein sequence ID" value="KAI4351553.1"/>
    <property type="molecule type" value="Genomic_DNA"/>
</dbReference>
<reference evidence="1 2" key="1">
    <citation type="journal article" date="2022" name="DNA Res.">
        <title>Chromosomal-level genome assembly of the orchid tree Bauhinia variegata (Leguminosae; Cercidoideae) supports the allotetraploid origin hypothesis of Bauhinia.</title>
        <authorList>
            <person name="Zhong Y."/>
            <person name="Chen Y."/>
            <person name="Zheng D."/>
            <person name="Pang J."/>
            <person name="Liu Y."/>
            <person name="Luo S."/>
            <person name="Meng S."/>
            <person name="Qian L."/>
            <person name="Wei D."/>
            <person name="Dai S."/>
            <person name="Zhou R."/>
        </authorList>
    </citation>
    <scope>NUCLEOTIDE SEQUENCE [LARGE SCALE GENOMIC DNA]</scope>
    <source>
        <strain evidence="1">BV-YZ2020</strain>
    </source>
</reference>
<protein>
    <submittedName>
        <fullName evidence="1">Uncharacterized protein</fullName>
    </submittedName>
</protein>
<evidence type="ECO:0000313" key="2">
    <source>
        <dbReference type="Proteomes" id="UP000828941"/>
    </source>
</evidence>
<organism evidence="1 2">
    <name type="scientific">Bauhinia variegata</name>
    <name type="common">Purple orchid tree</name>
    <name type="synonym">Phanera variegata</name>
    <dbReference type="NCBI Taxonomy" id="167791"/>
    <lineage>
        <taxon>Eukaryota</taxon>
        <taxon>Viridiplantae</taxon>
        <taxon>Streptophyta</taxon>
        <taxon>Embryophyta</taxon>
        <taxon>Tracheophyta</taxon>
        <taxon>Spermatophyta</taxon>
        <taxon>Magnoliopsida</taxon>
        <taxon>eudicotyledons</taxon>
        <taxon>Gunneridae</taxon>
        <taxon>Pentapetalae</taxon>
        <taxon>rosids</taxon>
        <taxon>fabids</taxon>
        <taxon>Fabales</taxon>
        <taxon>Fabaceae</taxon>
        <taxon>Cercidoideae</taxon>
        <taxon>Cercideae</taxon>
        <taxon>Bauhiniinae</taxon>
        <taxon>Bauhinia</taxon>
    </lineage>
</organism>
<name>A0ACB9PS87_BAUVA</name>
<keyword evidence="2" id="KW-1185">Reference proteome</keyword>
<gene>
    <name evidence="1" type="ORF">L6164_005910</name>
</gene>
<comment type="caution">
    <text evidence="1">The sequence shown here is derived from an EMBL/GenBank/DDBJ whole genome shotgun (WGS) entry which is preliminary data.</text>
</comment>
<evidence type="ECO:0000313" key="1">
    <source>
        <dbReference type="EMBL" id="KAI4351553.1"/>
    </source>
</evidence>